<keyword evidence="9" id="KW-1185">Reference proteome</keyword>
<evidence type="ECO:0000256" key="2">
    <source>
        <dbReference type="ARBA" id="ARBA00022448"/>
    </source>
</evidence>
<dbReference type="InterPro" id="IPR005829">
    <property type="entry name" value="Sugar_transporter_CS"/>
</dbReference>
<dbReference type="PROSITE" id="PS50850">
    <property type="entry name" value="MFS"/>
    <property type="match status" value="1"/>
</dbReference>
<evidence type="ECO:0000256" key="6">
    <source>
        <dbReference type="SAM" id="Phobius"/>
    </source>
</evidence>
<feature type="transmembrane region" description="Helical" evidence="6">
    <location>
        <begin position="129"/>
        <end position="150"/>
    </location>
</feature>
<feature type="transmembrane region" description="Helical" evidence="6">
    <location>
        <begin position="162"/>
        <end position="179"/>
    </location>
</feature>
<sequence>MIFIETRLGRHQDGQGVVIQATPEDPALRVRGDDGKYLPDERSDVAAGPVLDSMASTKEDQPPRLPGTVYVIFVSLIIDLLGFTLILPLFPSIFDYYSQHDKDGLYQVLNNRLLSIQQQLGVPQEFNKVLFGGFLGSLFSLLQYFSSALMGAMSDVYGRKPILMLSLAGIASSYALWAVSGSFALFVLARVLGGISKANISLSTAVMADVCPPSTRNKGMALVGIAFSIGFIVGPSIGAVFSTWARQMNPGMGFFVMPALTALGLSLLDLLVVGLCFRESLPADKRAPSIGQGLGSAVQYLDPVSLFGFSSVPQQSSEVNVVCPDHRHLQRVGLVYFLYLFLYSGLEFTLTFLTHIRLDYTRMQQAWTYLFSGAVMMIVQGGVTRRISPGKEGLMALRGLQLIIPAYLVMGVAVNSALLYLGLFLYALSTAFVVPCLTTLAANLGPEQHKGRVLGVFRSLGALARALGPCSASLEDTSPQRTVFICKITIYTIQQLSMFWVYGPCICYTLGSVLLIIPTMLLRRLIPAMKTKVK</sequence>
<organism evidence="8 9">
    <name type="scientific">Cordylochernes scorpioides</name>
    <dbReference type="NCBI Taxonomy" id="51811"/>
    <lineage>
        <taxon>Eukaryota</taxon>
        <taxon>Metazoa</taxon>
        <taxon>Ecdysozoa</taxon>
        <taxon>Arthropoda</taxon>
        <taxon>Chelicerata</taxon>
        <taxon>Arachnida</taxon>
        <taxon>Pseudoscorpiones</taxon>
        <taxon>Cheliferoidea</taxon>
        <taxon>Chernetidae</taxon>
        <taxon>Cordylochernes</taxon>
    </lineage>
</organism>
<feature type="transmembrane region" description="Helical" evidence="6">
    <location>
        <begin position="334"/>
        <end position="354"/>
    </location>
</feature>
<comment type="subcellular location">
    <subcellularLocation>
        <location evidence="1">Membrane</location>
        <topology evidence="1">Multi-pass membrane protein</topology>
    </subcellularLocation>
</comment>
<dbReference type="PROSITE" id="PS00216">
    <property type="entry name" value="SUGAR_TRANSPORT_1"/>
    <property type="match status" value="1"/>
</dbReference>
<dbReference type="Pfam" id="PF07690">
    <property type="entry name" value="MFS_1"/>
    <property type="match status" value="1"/>
</dbReference>
<evidence type="ECO:0000256" key="1">
    <source>
        <dbReference type="ARBA" id="ARBA00004141"/>
    </source>
</evidence>
<evidence type="ECO:0000256" key="3">
    <source>
        <dbReference type="ARBA" id="ARBA00022692"/>
    </source>
</evidence>
<name>A0ABY6KX93_9ARAC</name>
<keyword evidence="2" id="KW-0813">Transport</keyword>
<accession>A0ABY6KX93</accession>
<dbReference type="InterPro" id="IPR011701">
    <property type="entry name" value="MFS"/>
</dbReference>
<evidence type="ECO:0000313" key="9">
    <source>
        <dbReference type="Proteomes" id="UP001235939"/>
    </source>
</evidence>
<dbReference type="SUPFAM" id="SSF103473">
    <property type="entry name" value="MFS general substrate transporter"/>
    <property type="match status" value="1"/>
</dbReference>
<dbReference type="InterPro" id="IPR036259">
    <property type="entry name" value="MFS_trans_sf"/>
</dbReference>
<dbReference type="InterPro" id="IPR020846">
    <property type="entry name" value="MFS_dom"/>
</dbReference>
<dbReference type="Proteomes" id="UP001235939">
    <property type="component" value="Chromosome 10"/>
</dbReference>
<evidence type="ECO:0000313" key="8">
    <source>
        <dbReference type="EMBL" id="UYV73499.1"/>
    </source>
</evidence>
<dbReference type="PANTHER" id="PTHR23504:SF31">
    <property type="entry name" value="MAJOR FACILITATOR SUPERFAMILY DOMAIN-CONTAINING PROTEIN 10"/>
    <property type="match status" value="1"/>
</dbReference>
<proteinExistence type="predicted"/>
<reference evidence="8 9" key="1">
    <citation type="submission" date="2022-01" db="EMBL/GenBank/DDBJ databases">
        <title>A chromosomal length assembly of Cordylochernes scorpioides.</title>
        <authorList>
            <person name="Zeh D."/>
            <person name="Zeh J."/>
        </authorList>
    </citation>
    <scope>NUCLEOTIDE SEQUENCE [LARGE SCALE GENOMIC DNA]</scope>
    <source>
        <strain evidence="8">IN4F17</strain>
        <tissue evidence="8">Whole Body</tissue>
    </source>
</reference>
<feature type="transmembrane region" description="Helical" evidence="6">
    <location>
        <begin position="220"/>
        <end position="241"/>
    </location>
</feature>
<dbReference type="PANTHER" id="PTHR23504">
    <property type="entry name" value="MAJOR FACILITATOR SUPERFAMILY DOMAIN-CONTAINING PROTEIN 10"/>
    <property type="match status" value="1"/>
</dbReference>
<feature type="transmembrane region" description="Helical" evidence="6">
    <location>
        <begin position="366"/>
        <end position="383"/>
    </location>
</feature>
<dbReference type="Gene3D" id="1.20.1250.20">
    <property type="entry name" value="MFS general substrate transporter like domains"/>
    <property type="match status" value="1"/>
</dbReference>
<keyword evidence="3 6" id="KW-0812">Transmembrane</keyword>
<feature type="transmembrane region" description="Helical" evidence="6">
    <location>
        <begin position="499"/>
        <end position="522"/>
    </location>
</feature>
<keyword evidence="5 6" id="KW-0472">Membrane</keyword>
<keyword evidence="4 6" id="KW-1133">Transmembrane helix</keyword>
<feature type="domain" description="Major facilitator superfamily (MFS) profile" evidence="7">
    <location>
        <begin position="68"/>
        <end position="530"/>
    </location>
</feature>
<evidence type="ECO:0000256" key="5">
    <source>
        <dbReference type="ARBA" id="ARBA00023136"/>
    </source>
</evidence>
<protein>
    <submittedName>
        <fullName evidence="8">MFSD10</fullName>
    </submittedName>
</protein>
<gene>
    <name evidence="8" type="ORF">LAZ67_10003817</name>
</gene>
<evidence type="ECO:0000256" key="4">
    <source>
        <dbReference type="ARBA" id="ARBA00022989"/>
    </source>
</evidence>
<feature type="transmembrane region" description="Helical" evidence="6">
    <location>
        <begin position="68"/>
        <end position="90"/>
    </location>
</feature>
<evidence type="ECO:0000259" key="7">
    <source>
        <dbReference type="PROSITE" id="PS50850"/>
    </source>
</evidence>
<dbReference type="EMBL" id="CP092872">
    <property type="protein sequence ID" value="UYV73499.1"/>
    <property type="molecule type" value="Genomic_DNA"/>
</dbReference>
<feature type="transmembrane region" description="Helical" evidence="6">
    <location>
        <begin position="253"/>
        <end position="277"/>
    </location>
</feature>
<feature type="transmembrane region" description="Helical" evidence="6">
    <location>
        <begin position="404"/>
        <end position="428"/>
    </location>
</feature>